<dbReference type="PANTHER" id="PTHR43301">
    <property type="entry name" value="ARABINAN ENDO-1,5-ALPHA-L-ARABINOSIDASE"/>
    <property type="match status" value="1"/>
</dbReference>
<protein>
    <submittedName>
        <fullName evidence="1">Xylosidase/arabinofuranosidase Xsa43I</fullName>
        <ecNumber evidence="1">3.2.1.37</ecNumber>
    </submittedName>
</protein>
<keyword evidence="1" id="KW-0326">Glycosidase</keyword>
<keyword evidence="1" id="KW-0378">Hydrolase</keyword>
<sequence length="316" mass="36533">MRRVGKWCYDGRDNVLEGGSMGYLFVHFTGESLENGEQIYFSVSEDGLHYEDLNEGRPVLVSDIGTKGVRDPFILRSRIDGCFYIIATDLRIYANPSWDDAVHRASKKMIIWKSEDLVNWSEAWVYEVPLEHIGNVWAPEAFFDEKRNEYTVFWASFRMEEGKEDKHIIYRAQTKDFVHFSEPVEYIERSCNVIDTTIFKSGDNYYRFSKDEDSKGILIDYCDDLQGEFKFLESPSLSAIKGVEGPLAFKLPDGRNCLMVDRFATHQGYLPIIFEDSDMTRYTALSDSEFDLGKSLKRHGSVLEITDAELCRLKNK</sequence>
<dbReference type="CAZy" id="GH43">
    <property type="family name" value="Glycoside Hydrolase Family 43"/>
</dbReference>
<dbReference type="Gene3D" id="2.115.10.20">
    <property type="entry name" value="Glycosyl hydrolase domain, family 43"/>
    <property type="match status" value="1"/>
</dbReference>
<dbReference type="InterPro" id="IPR050727">
    <property type="entry name" value="GH43_arabinanases"/>
</dbReference>
<evidence type="ECO:0000313" key="1">
    <source>
        <dbReference type="EMBL" id="ADL34520.1"/>
    </source>
</evidence>
<proteinExistence type="predicted"/>
<organism evidence="1 2">
    <name type="scientific">Butyrivibrio proteoclasticus (strain ATCC 51982 / DSM 14932 / B316)</name>
    <name type="common">Clostridium proteoclasticum</name>
    <dbReference type="NCBI Taxonomy" id="515622"/>
    <lineage>
        <taxon>Bacteria</taxon>
        <taxon>Bacillati</taxon>
        <taxon>Bacillota</taxon>
        <taxon>Clostridia</taxon>
        <taxon>Lachnospirales</taxon>
        <taxon>Lachnospiraceae</taxon>
        <taxon>Butyrivibrio</taxon>
    </lineage>
</organism>
<dbReference type="eggNOG" id="COG5492">
    <property type="taxonomic scope" value="Bacteria"/>
</dbReference>
<dbReference type="STRING" id="515622.bpr_I1784"/>
<dbReference type="CDD" id="cd08983">
    <property type="entry name" value="GH43_Bt3655-like"/>
    <property type="match status" value="1"/>
</dbReference>
<dbReference type="SUPFAM" id="SSF75005">
    <property type="entry name" value="Arabinanase/levansucrase/invertase"/>
    <property type="match status" value="1"/>
</dbReference>
<dbReference type="InterPro" id="IPR023296">
    <property type="entry name" value="Glyco_hydro_beta-prop_sf"/>
</dbReference>
<keyword evidence="2" id="KW-1185">Reference proteome</keyword>
<evidence type="ECO:0000313" key="2">
    <source>
        <dbReference type="Proteomes" id="UP000001299"/>
    </source>
</evidence>
<accession>E0RVA1</accession>
<name>E0RVA1_BUTPB</name>
<dbReference type="PANTHER" id="PTHR43301:SF3">
    <property type="entry name" value="ARABINAN ENDO-1,5-ALPHA-L-ARABINOSIDASE A-RELATED"/>
    <property type="match status" value="1"/>
</dbReference>
<dbReference type="KEGG" id="bpb:bpr_I1784"/>
<dbReference type="EMBL" id="CP001810">
    <property type="protein sequence ID" value="ADL34520.1"/>
    <property type="molecule type" value="Genomic_DNA"/>
</dbReference>
<dbReference type="Proteomes" id="UP000001299">
    <property type="component" value="Chromosome 1"/>
</dbReference>
<gene>
    <name evidence="1" type="primary">xsa43I</name>
    <name evidence="1" type="ordered locus">bpr_I1784</name>
</gene>
<dbReference type="HOGENOM" id="CLU_010779_0_0_9"/>
<reference evidence="1 2" key="1">
    <citation type="journal article" date="2010" name="PLoS ONE">
        <title>The glycobiome of the rumen bacterium Butyrivibrio proteoclasticus B316(T) highlights adaptation to a polysaccharide-rich environment.</title>
        <authorList>
            <person name="Kelly W.J."/>
            <person name="Leahy S.C."/>
            <person name="Altermann E."/>
            <person name="Yeoman C.J."/>
            <person name="Dunne J.C."/>
            <person name="Kong Z."/>
            <person name="Pacheco D.M."/>
            <person name="Li D."/>
            <person name="Noel S.J."/>
            <person name="Moon C.D."/>
            <person name="Cookson A.L."/>
            <person name="Attwood G.T."/>
        </authorList>
    </citation>
    <scope>NUCLEOTIDE SEQUENCE [LARGE SCALE GENOMIC DNA]</scope>
    <source>
        <strain evidence="2">ATCC 51982 / DSM 14932 / B316</strain>
    </source>
</reference>
<dbReference type="AlphaFoldDB" id="E0RVA1"/>
<dbReference type="EC" id="3.2.1.37" evidence="1"/>
<dbReference type="GO" id="GO:0009044">
    <property type="term" value="F:xylan 1,4-beta-xylosidase activity"/>
    <property type="evidence" value="ECO:0007669"/>
    <property type="project" value="UniProtKB-EC"/>
</dbReference>